<keyword evidence="1" id="KW-0472">Membrane</keyword>
<organism evidence="2 3">
    <name type="scientific">Rhodococcus artemisiae</name>
    <dbReference type="NCBI Taxonomy" id="714159"/>
    <lineage>
        <taxon>Bacteria</taxon>
        <taxon>Bacillati</taxon>
        <taxon>Actinomycetota</taxon>
        <taxon>Actinomycetes</taxon>
        <taxon>Mycobacteriales</taxon>
        <taxon>Nocardiaceae</taxon>
        <taxon>Rhodococcus</taxon>
    </lineage>
</organism>
<evidence type="ECO:0000256" key="1">
    <source>
        <dbReference type="SAM" id="Phobius"/>
    </source>
</evidence>
<evidence type="ECO:0000313" key="2">
    <source>
        <dbReference type="EMBL" id="MEE2060523.1"/>
    </source>
</evidence>
<keyword evidence="1" id="KW-0812">Transmembrane</keyword>
<dbReference type="Pfam" id="PF10801">
    <property type="entry name" value="DUF2537"/>
    <property type="match status" value="1"/>
</dbReference>
<dbReference type="Proteomes" id="UP001336020">
    <property type="component" value="Unassembled WGS sequence"/>
</dbReference>
<reference evidence="2 3" key="1">
    <citation type="submission" date="2023-07" db="EMBL/GenBank/DDBJ databases">
        <authorList>
            <person name="Girao M."/>
            <person name="Carvalho M.F."/>
        </authorList>
    </citation>
    <scope>NUCLEOTIDE SEQUENCE [LARGE SCALE GENOMIC DNA]</scope>
    <source>
        <strain evidence="2 3">YIM65754</strain>
    </source>
</reference>
<feature type="transmembrane region" description="Helical" evidence="1">
    <location>
        <begin position="12"/>
        <end position="32"/>
    </location>
</feature>
<evidence type="ECO:0000313" key="3">
    <source>
        <dbReference type="Proteomes" id="UP001336020"/>
    </source>
</evidence>
<gene>
    <name evidence="2" type="ORF">Q7514_23655</name>
</gene>
<comment type="caution">
    <text evidence="2">The sequence shown here is derived from an EMBL/GenBank/DDBJ whole genome shotgun (WGS) entry which is preliminary data.</text>
</comment>
<accession>A0ABU7LG52</accession>
<feature type="transmembrane region" description="Helical" evidence="1">
    <location>
        <begin position="44"/>
        <end position="63"/>
    </location>
</feature>
<dbReference type="RefSeq" id="WP_330135704.1">
    <property type="nucleotide sequence ID" value="NZ_JAUTXY010000013.1"/>
</dbReference>
<dbReference type="EMBL" id="JAUTXY010000013">
    <property type="protein sequence ID" value="MEE2060523.1"/>
    <property type="molecule type" value="Genomic_DNA"/>
</dbReference>
<keyword evidence="3" id="KW-1185">Reference proteome</keyword>
<sequence length="90" mass="9339">MSATSVPSPTPWSTGLSLAAFVFAMTTVAFVAIGEVLADIHPAVAVLVNIVAVAGAAPTLLVWRRRAVWRWVALGIATAVPVAWAVLLFG</sequence>
<feature type="transmembrane region" description="Helical" evidence="1">
    <location>
        <begin position="69"/>
        <end position="89"/>
    </location>
</feature>
<keyword evidence="1" id="KW-1133">Transmembrane helix</keyword>
<dbReference type="InterPro" id="IPR024244">
    <property type="entry name" value="DUF2537"/>
</dbReference>
<name>A0ABU7LG52_9NOCA</name>
<proteinExistence type="predicted"/>
<protein>
    <submittedName>
        <fullName evidence="2">DUF2537 domain-containing protein</fullName>
    </submittedName>
</protein>